<feature type="domain" description="Ketoreductase" evidence="2">
    <location>
        <begin position="237"/>
        <end position="412"/>
    </location>
</feature>
<dbReference type="InterPro" id="IPR036291">
    <property type="entry name" value="NAD(P)-bd_dom_sf"/>
</dbReference>
<dbReference type="PRINTS" id="PR00081">
    <property type="entry name" value="GDHRDH"/>
</dbReference>
<proteinExistence type="inferred from homology"/>
<gene>
    <name evidence="3" type="ORF">CK501_10135</name>
</gene>
<dbReference type="Pfam" id="PF13561">
    <property type="entry name" value="adh_short_C2"/>
    <property type="match status" value="1"/>
</dbReference>
<protein>
    <submittedName>
        <fullName evidence="3">3-oxoacyl-ACP reductase</fullName>
    </submittedName>
</protein>
<dbReference type="Gene3D" id="3.40.50.720">
    <property type="entry name" value="NAD(P)-binding Rossmann-like Domain"/>
    <property type="match status" value="2"/>
</dbReference>
<dbReference type="SMART" id="SM00822">
    <property type="entry name" value="PKS_KR"/>
    <property type="match status" value="1"/>
</dbReference>
<dbReference type="InterPro" id="IPR020904">
    <property type="entry name" value="Sc_DH/Rdtase_CS"/>
</dbReference>
<dbReference type="InterPro" id="IPR002347">
    <property type="entry name" value="SDR_fam"/>
</dbReference>
<dbReference type="NCBIfam" id="NF006110">
    <property type="entry name" value="PRK08261.1"/>
    <property type="match status" value="1"/>
</dbReference>
<organism evidence="3 4">
    <name type="scientific">Halovibrio salipaludis</name>
    <dbReference type="NCBI Taxonomy" id="2032626"/>
    <lineage>
        <taxon>Bacteria</taxon>
        <taxon>Pseudomonadati</taxon>
        <taxon>Pseudomonadota</taxon>
        <taxon>Gammaproteobacteria</taxon>
        <taxon>Oceanospirillales</taxon>
        <taxon>Halomonadaceae</taxon>
        <taxon>Halovibrio</taxon>
    </lineage>
</organism>
<dbReference type="PRINTS" id="PR00080">
    <property type="entry name" value="SDRFAMILY"/>
</dbReference>
<comment type="similarity">
    <text evidence="1">Belongs to the short-chain dehydrogenases/reductases (SDR) family.</text>
</comment>
<reference evidence="3 4" key="1">
    <citation type="submission" date="2017-08" db="EMBL/GenBank/DDBJ databases">
        <title>Halovibrio sewagensis sp. nov., isolated from wastewater of high salinity.</title>
        <authorList>
            <person name="Dong X."/>
            <person name="Zhang G."/>
        </authorList>
    </citation>
    <scope>NUCLEOTIDE SEQUENCE [LARGE SCALE GENOMIC DNA]</scope>
    <source>
        <strain evidence="3 4">YL5-2</strain>
    </source>
</reference>
<dbReference type="InterPro" id="IPR057326">
    <property type="entry name" value="KR_dom"/>
</dbReference>
<dbReference type="InterPro" id="IPR050259">
    <property type="entry name" value="SDR"/>
</dbReference>
<sequence length="475" mass="50568">MSDLYLKFVNTSVGKQAASSLGLPSPIELERWKRHDQSFIEGKVLVGAGPRPRALSALGETLRGSPATLYSPEGPATLGESSALVESGVAKTLTMEDEAIAEHKFKALVFDATGIRDTSELRCLYDFFHPTIRQIAKCGRVLIVGTDPASCKNPARAAAHKALEGFVRSVAKEIGKKGATAQLLWVAPNAENQIESSVRFFLSPKSAYVDGQPVRIGKGSGTKGRTAVNTNAPLTGKVALVTGASRGIGEAIARTLARDGARVVCLDIPATMEDLNRVAEDIGGSPLAADITEDNGPRLIADHLEDEFGGIDIVVHNAGVTRDKTLARMPEHFWDMAIAVNLTAEERIDEELMERDLVRENGRIVCVSSIAGFAGNFGQTNYAASKSGVIGYVESMARQLKNGITINAVAPGFIETQMTAAMPVTIREAGRRMNSLSQGGLPVDVAETIAWYCNPLSRGINGNVVRVCGQSLVGK</sequence>
<keyword evidence="4" id="KW-1185">Reference proteome</keyword>
<dbReference type="OrthoDB" id="9804774at2"/>
<dbReference type="PANTHER" id="PTHR42879:SF2">
    <property type="entry name" value="3-OXOACYL-[ACYL-CARRIER-PROTEIN] REDUCTASE FABG"/>
    <property type="match status" value="1"/>
</dbReference>
<dbReference type="RefSeq" id="WP_095617588.1">
    <property type="nucleotide sequence ID" value="NZ_NSKD01000003.1"/>
</dbReference>
<evidence type="ECO:0000259" key="2">
    <source>
        <dbReference type="SMART" id="SM00822"/>
    </source>
</evidence>
<dbReference type="FunFam" id="3.40.50.720:FF:000338">
    <property type="entry name" value="3-oxoacyl-ACP reductase FabG"/>
    <property type="match status" value="1"/>
</dbReference>
<evidence type="ECO:0000313" key="3">
    <source>
        <dbReference type="EMBL" id="PAU80757.1"/>
    </source>
</evidence>
<name>A0A2A2F7V1_9GAMM</name>
<evidence type="ECO:0000313" key="4">
    <source>
        <dbReference type="Proteomes" id="UP000218896"/>
    </source>
</evidence>
<dbReference type="Proteomes" id="UP000218896">
    <property type="component" value="Unassembled WGS sequence"/>
</dbReference>
<evidence type="ECO:0000256" key="1">
    <source>
        <dbReference type="ARBA" id="ARBA00006484"/>
    </source>
</evidence>
<dbReference type="GO" id="GO:0032787">
    <property type="term" value="P:monocarboxylic acid metabolic process"/>
    <property type="evidence" value="ECO:0007669"/>
    <property type="project" value="UniProtKB-ARBA"/>
</dbReference>
<dbReference type="SUPFAM" id="SSF51735">
    <property type="entry name" value="NAD(P)-binding Rossmann-fold domains"/>
    <property type="match status" value="1"/>
</dbReference>
<accession>A0A2A2F7V1</accession>
<dbReference type="PANTHER" id="PTHR42879">
    <property type="entry name" value="3-OXOACYL-(ACYL-CARRIER-PROTEIN) REDUCTASE"/>
    <property type="match status" value="1"/>
</dbReference>
<dbReference type="AlphaFoldDB" id="A0A2A2F7V1"/>
<dbReference type="EMBL" id="NSKD01000003">
    <property type="protein sequence ID" value="PAU80757.1"/>
    <property type="molecule type" value="Genomic_DNA"/>
</dbReference>
<comment type="caution">
    <text evidence="3">The sequence shown here is derived from an EMBL/GenBank/DDBJ whole genome shotgun (WGS) entry which is preliminary data.</text>
</comment>
<dbReference type="PROSITE" id="PS00061">
    <property type="entry name" value="ADH_SHORT"/>
    <property type="match status" value="1"/>
</dbReference>